<keyword evidence="4" id="KW-0493">Microtubule</keyword>
<evidence type="ECO:0000256" key="2">
    <source>
        <dbReference type="ARBA" id="ARBA00009622"/>
    </source>
</evidence>
<dbReference type="WBParaSite" id="maker-uti_cns_0004638-snap-gene-0.3-mRNA-1">
    <property type="protein sequence ID" value="maker-uti_cns_0004638-snap-gene-0.3-mRNA-1"/>
    <property type="gene ID" value="maker-uti_cns_0004638-snap-gene-0.3"/>
</dbReference>
<keyword evidence="6" id="KW-0802">TPR repeat</keyword>
<accession>A0A1I8H5T2</accession>
<keyword evidence="7 10" id="KW-0175">Coiled coil</keyword>
<dbReference type="Proteomes" id="UP000095280">
    <property type="component" value="Unplaced"/>
</dbReference>
<sequence length="1414" mass="150106">RAASQCRALNRPSSSDRRPVTPQAAAVPDRGLTGLGQAAIDADLQTKCGGGDEAVLGGAHLHLGSQQVQLVNAQPRRRGRIEASQLLSALAQSLLFACDCAVHLGDGRLHLMKPVLGALQTEYLEAPVQVDQLAQPVAQSRLAVAQQPDPIGQPAAIAGSGRAQPRLDGLCVGAHAGQVGADFGQRASRPRTGRLVRRPTGASRRLADSEATKRRRRWRRGPVDGGRRRGCRVELVQSDSGRASQLIEPGGLVRQSGFVSVEARAARRCPTQFGQQVGQGGAGLGQQRAVRHRFDSVGWQRQAGGRLRFRQGGGLGGNRVRYRLALVLPRFKLLLVGLPLQVAVVKSFLGGLVDANSIGLGLIVVPQLVQVLWPVSSDGFLLSLVLAYTAVTVAVATGWTAATEAETTVSLEAVTQTGPSGVHQPVPLLGLSGQQRLATSPTPRRPATAAASLGLPIADSRPEADMAGGGIGSVGVGAGAGEGDGGLELWPMEDSSASEPSVESVLSGFRKTGIEQLHRQASLRLGGLHRHNNRQSATAAATNGAETGGSGDGLLLLLLAASAQQQSASVNVQLSGDHGQRREGPSKATLLTGDSTFAAAAARVVFNRLTIPAASSSRRRRSSSGRNCDCRCVRGGVGRLAAIVGVGRGHDAIVATGLLLARSPIANPTPPMRRGLVRRARQLATASLLPLFQSDLLTTSERAIIRVRFRPAAPLPPPVGLSSDTKPLSAPQLDDGTATEAAAAAASCASRMRSGYRRMAPACCPATSVIGAGAGPARAAVGAAAEVSEVELSGPTSDGGVVSEIDGGTRRSSRDRRRRPNSGREVPPPGARSRASHGCRLHAAGPSGFARPSAATTLDPCEGLRAPRWPSSRRTASARSISSARLETCQEDCERFAFLLHPALKLESGSNLGRSSAEMPPGLLHEEILTGVQAVKQSLASLKLDQQEKLRQAAEADHHQQQQQQSPCLRQALERIEQGLDEAEILAALAQYLQYSESEKQKLKSQVRRLMEENCWLREELAETQKRVQLSEEARVQLEEEKQQLQFMQEMRKFDAEQAQPGGGADRSGGSPAATPTSYSLGAAVDESAAGNGSGGGMTHTASIPSMALGGYEIPARLRTLHTLVIQYAGEGRYEVAVPLCRQALDDLQRTSGRDHPDVATMLNILALVHRDQGKLREAANLLNEALEIRERTLGMEHPAVAATLNNLAVLYGKRNKYAEAEPLCKRALVIREKILGSDHPDVAKQLNNLALLCQNQGKYGEVESYYRRALEIYETKLGEGDVNVAKTKNNLASAFVKQGKYDSAAQLYKDVLTRAYLPDENGRTIWQLAEERESGAPVGAKRSGGGARQPLDCSLAPGADAQTVATTVRNMAALYRRQGRYAAAETMEEFLYRGLQHSQQQLLWTSGGSGMFK</sequence>
<dbReference type="GO" id="GO:0019894">
    <property type="term" value="F:kinesin binding"/>
    <property type="evidence" value="ECO:0007669"/>
    <property type="project" value="TreeGrafter"/>
</dbReference>
<feature type="region of interest" description="Disordered" evidence="11">
    <location>
        <begin position="1057"/>
        <end position="1079"/>
    </location>
</feature>
<dbReference type="PANTHER" id="PTHR45783:SF3">
    <property type="entry name" value="KINESIN LIGHT CHAIN"/>
    <property type="match status" value="1"/>
</dbReference>
<dbReference type="SMART" id="SM00028">
    <property type="entry name" value="TPR"/>
    <property type="match status" value="5"/>
</dbReference>
<dbReference type="InterPro" id="IPR002151">
    <property type="entry name" value="Kinesin_light"/>
</dbReference>
<feature type="region of interest" description="Disordered" evidence="11">
    <location>
        <begin position="196"/>
        <end position="225"/>
    </location>
</feature>
<keyword evidence="9" id="KW-0206">Cytoskeleton</keyword>
<dbReference type="GO" id="GO:0005737">
    <property type="term" value="C:cytoplasm"/>
    <property type="evidence" value="ECO:0007669"/>
    <property type="project" value="TreeGrafter"/>
</dbReference>
<dbReference type="PANTHER" id="PTHR45783">
    <property type="entry name" value="KINESIN LIGHT CHAIN"/>
    <property type="match status" value="1"/>
</dbReference>
<dbReference type="GO" id="GO:0007018">
    <property type="term" value="P:microtubule-based movement"/>
    <property type="evidence" value="ECO:0007669"/>
    <property type="project" value="TreeGrafter"/>
</dbReference>
<evidence type="ECO:0000256" key="9">
    <source>
        <dbReference type="ARBA" id="ARBA00023212"/>
    </source>
</evidence>
<evidence type="ECO:0000256" key="11">
    <source>
        <dbReference type="SAM" id="MobiDB-lite"/>
    </source>
</evidence>
<proteinExistence type="inferred from homology"/>
<feature type="region of interest" description="Disordered" evidence="11">
    <location>
        <begin position="526"/>
        <end position="545"/>
    </location>
</feature>
<evidence type="ECO:0000313" key="12">
    <source>
        <dbReference type="Proteomes" id="UP000095280"/>
    </source>
</evidence>
<keyword evidence="12" id="KW-1185">Reference proteome</keyword>
<keyword evidence="5" id="KW-0677">Repeat</keyword>
<feature type="region of interest" description="Disordered" evidence="11">
    <location>
        <begin position="1"/>
        <end position="28"/>
    </location>
</feature>
<feature type="coiled-coil region" evidence="10">
    <location>
        <begin position="993"/>
        <end position="1051"/>
    </location>
</feature>
<reference evidence="13" key="1">
    <citation type="submission" date="2016-11" db="UniProtKB">
        <authorList>
            <consortium name="WormBaseParasite"/>
        </authorList>
    </citation>
    <scope>IDENTIFICATION</scope>
</reference>
<dbReference type="PRINTS" id="PR00381">
    <property type="entry name" value="KINESINLIGHT"/>
</dbReference>
<evidence type="ECO:0000256" key="1">
    <source>
        <dbReference type="ARBA" id="ARBA00004245"/>
    </source>
</evidence>
<evidence type="ECO:0000256" key="10">
    <source>
        <dbReference type="SAM" id="Coils"/>
    </source>
</evidence>
<comment type="similarity">
    <text evidence="2">Belongs to the kinesin light chain family.</text>
</comment>
<dbReference type="GO" id="GO:0005871">
    <property type="term" value="C:kinesin complex"/>
    <property type="evidence" value="ECO:0007669"/>
    <property type="project" value="InterPro"/>
</dbReference>
<protein>
    <submittedName>
        <fullName evidence="13">TPR_REGION domain-containing protein</fullName>
    </submittedName>
</protein>
<name>A0A1I8H5T2_9PLAT</name>
<keyword evidence="8" id="KW-0505">Motor protein</keyword>
<feature type="compositionally biased region" description="Basic residues" evidence="11">
    <location>
        <begin position="811"/>
        <end position="821"/>
    </location>
</feature>
<dbReference type="Pfam" id="PF13374">
    <property type="entry name" value="TPR_10"/>
    <property type="match status" value="1"/>
</dbReference>
<feature type="compositionally biased region" description="Low complexity" evidence="11">
    <location>
        <begin position="866"/>
        <end position="880"/>
    </location>
</feature>
<dbReference type="InterPro" id="IPR019734">
    <property type="entry name" value="TPR_rpt"/>
</dbReference>
<evidence type="ECO:0000256" key="7">
    <source>
        <dbReference type="ARBA" id="ARBA00023054"/>
    </source>
</evidence>
<dbReference type="GO" id="GO:0005874">
    <property type="term" value="C:microtubule"/>
    <property type="evidence" value="ECO:0007669"/>
    <property type="project" value="UniProtKB-KW"/>
</dbReference>
<evidence type="ECO:0000256" key="6">
    <source>
        <dbReference type="ARBA" id="ARBA00022803"/>
    </source>
</evidence>
<feature type="region of interest" description="Disordered" evidence="11">
    <location>
        <begin position="790"/>
        <end position="880"/>
    </location>
</feature>
<dbReference type="InterPro" id="IPR011990">
    <property type="entry name" value="TPR-like_helical_dom_sf"/>
</dbReference>
<comment type="subcellular location">
    <subcellularLocation>
        <location evidence="1">Cytoplasm</location>
        <location evidence="1">Cytoskeleton</location>
    </subcellularLocation>
</comment>
<dbReference type="Gene3D" id="1.25.40.10">
    <property type="entry name" value="Tetratricopeptide repeat domain"/>
    <property type="match status" value="1"/>
</dbReference>
<evidence type="ECO:0000256" key="4">
    <source>
        <dbReference type="ARBA" id="ARBA00022701"/>
    </source>
</evidence>
<dbReference type="SUPFAM" id="SSF48452">
    <property type="entry name" value="TPR-like"/>
    <property type="match status" value="2"/>
</dbReference>
<keyword evidence="3" id="KW-0963">Cytoplasm</keyword>
<dbReference type="FunFam" id="1.25.40.10:FF:000003">
    <property type="entry name" value="kinesin light chain isoform X1"/>
    <property type="match status" value="1"/>
</dbReference>
<evidence type="ECO:0000313" key="13">
    <source>
        <dbReference type="WBParaSite" id="maker-uti_cns_0004638-snap-gene-0.3-mRNA-1"/>
    </source>
</evidence>
<evidence type="ECO:0000256" key="5">
    <source>
        <dbReference type="ARBA" id="ARBA00022737"/>
    </source>
</evidence>
<evidence type="ECO:0000256" key="3">
    <source>
        <dbReference type="ARBA" id="ARBA00022490"/>
    </source>
</evidence>
<organism evidence="12 13">
    <name type="scientific">Macrostomum lignano</name>
    <dbReference type="NCBI Taxonomy" id="282301"/>
    <lineage>
        <taxon>Eukaryota</taxon>
        <taxon>Metazoa</taxon>
        <taxon>Spiralia</taxon>
        <taxon>Lophotrochozoa</taxon>
        <taxon>Platyhelminthes</taxon>
        <taxon>Rhabditophora</taxon>
        <taxon>Macrostomorpha</taxon>
        <taxon>Macrostomida</taxon>
        <taxon>Macrostomidae</taxon>
        <taxon>Macrostomum</taxon>
    </lineage>
</organism>
<evidence type="ECO:0000256" key="8">
    <source>
        <dbReference type="ARBA" id="ARBA00023175"/>
    </source>
</evidence>
<dbReference type="Pfam" id="PF13424">
    <property type="entry name" value="TPR_12"/>
    <property type="match status" value="2"/>
</dbReference>